<dbReference type="InterPro" id="IPR036393">
    <property type="entry name" value="AceGlu_kinase-like_sf"/>
</dbReference>
<keyword evidence="1" id="KW-0521">NADP</keyword>
<evidence type="ECO:0000256" key="1">
    <source>
        <dbReference type="ARBA" id="ARBA00022857"/>
    </source>
</evidence>
<protein>
    <submittedName>
        <fullName evidence="3">Uncharacterized protein</fullName>
    </submittedName>
</protein>
<reference evidence="3 4" key="1">
    <citation type="journal article" date="2015" name="Sci. Rep.">
        <title>The power of single molecule real-time sequencing technology in the de novo assembly of a eukaryotic genome.</title>
        <authorList>
            <person name="Sakai H."/>
            <person name="Naito K."/>
            <person name="Ogiso-Tanaka E."/>
            <person name="Takahashi Y."/>
            <person name="Iseki K."/>
            <person name="Muto C."/>
            <person name="Satou K."/>
            <person name="Teruya K."/>
            <person name="Shiroma A."/>
            <person name="Shimoji M."/>
            <person name="Hirano T."/>
            <person name="Itoh T."/>
            <person name="Kaga A."/>
            <person name="Tomooka N."/>
        </authorList>
    </citation>
    <scope>NUCLEOTIDE SEQUENCE [LARGE SCALE GENOMIC DNA]</scope>
    <source>
        <strain evidence="4">cv. Shumari</strain>
    </source>
</reference>
<dbReference type="Gene3D" id="1.20.120.1320">
    <property type="entry name" value="Aspartokinase, catalytic domain"/>
    <property type="match status" value="1"/>
</dbReference>
<dbReference type="EMBL" id="AP015037">
    <property type="protein sequence ID" value="BAT85372.1"/>
    <property type="molecule type" value="Genomic_DNA"/>
</dbReference>
<dbReference type="InterPro" id="IPR042199">
    <property type="entry name" value="AsparK_Bifunc_asparK/hSer_DH"/>
</dbReference>
<dbReference type="PANTHER" id="PTHR43070:SF8">
    <property type="entry name" value="ASPARTOKINASE-HOMOSERINE DEHYDROGENASE"/>
    <property type="match status" value="1"/>
</dbReference>
<dbReference type="SUPFAM" id="SSF53633">
    <property type="entry name" value="Carbamate kinase-like"/>
    <property type="match status" value="1"/>
</dbReference>
<dbReference type="InterPro" id="IPR011147">
    <property type="entry name" value="Bifunc_Aspkin/hSer_DH"/>
</dbReference>
<keyword evidence="2" id="KW-0732">Signal</keyword>
<accession>A0A0S3RXT7</accession>
<sequence>MCLYFFFAIIQKLWSAELLQIPSQLNNFASISVFEFVVGHGELWSAQMLSLVIKKQGIDCKWMNAREVLIVKPTRSDRVDPDYLEYERRLEKWYSLNPYDVIVATGFIASTPQNIPTTLKRDGSDFSVAIMCAGSPGHNLDRYRRHV</sequence>
<dbReference type="GO" id="GO:0004412">
    <property type="term" value="F:homoserine dehydrogenase activity"/>
    <property type="evidence" value="ECO:0007669"/>
    <property type="project" value="InterPro"/>
</dbReference>
<evidence type="ECO:0000256" key="2">
    <source>
        <dbReference type="SAM" id="SignalP"/>
    </source>
</evidence>
<dbReference type="Proteomes" id="UP000291084">
    <property type="component" value="Chromosome 4"/>
</dbReference>
<organism evidence="3 4">
    <name type="scientific">Vigna angularis var. angularis</name>
    <dbReference type="NCBI Taxonomy" id="157739"/>
    <lineage>
        <taxon>Eukaryota</taxon>
        <taxon>Viridiplantae</taxon>
        <taxon>Streptophyta</taxon>
        <taxon>Embryophyta</taxon>
        <taxon>Tracheophyta</taxon>
        <taxon>Spermatophyta</taxon>
        <taxon>Magnoliopsida</taxon>
        <taxon>eudicotyledons</taxon>
        <taxon>Gunneridae</taxon>
        <taxon>Pentapetalae</taxon>
        <taxon>rosids</taxon>
        <taxon>fabids</taxon>
        <taxon>Fabales</taxon>
        <taxon>Fabaceae</taxon>
        <taxon>Papilionoideae</taxon>
        <taxon>50 kb inversion clade</taxon>
        <taxon>NPAAA clade</taxon>
        <taxon>indigoferoid/millettioid clade</taxon>
        <taxon>Phaseoleae</taxon>
        <taxon>Vigna</taxon>
    </lineage>
</organism>
<dbReference type="Gene3D" id="3.40.1160.10">
    <property type="entry name" value="Acetylglutamate kinase-like"/>
    <property type="match status" value="1"/>
</dbReference>
<evidence type="ECO:0000313" key="3">
    <source>
        <dbReference type="EMBL" id="BAT85372.1"/>
    </source>
</evidence>
<evidence type="ECO:0000313" key="4">
    <source>
        <dbReference type="Proteomes" id="UP000291084"/>
    </source>
</evidence>
<name>A0A0S3RXT7_PHAAN</name>
<gene>
    <name evidence="3" type="primary">Vigan.04G291100</name>
    <name evidence="3" type="ORF">VIGAN_04291100</name>
</gene>
<feature type="signal peptide" evidence="2">
    <location>
        <begin position="1"/>
        <end position="15"/>
    </location>
</feature>
<dbReference type="AlphaFoldDB" id="A0A0S3RXT7"/>
<keyword evidence="4" id="KW-1185">Reference proteome</keyword>
<dbReference type="PANTHER" id="PTHR43070">
    <property type="match status" value="1"/>
</dbReference>
<dbReference type="GO" id="GO:0009090">
    <property type="term" value="P:homoserine biosynthetic process"/>
    <property type="evidence" value="ECO:0007669"/>
    <property type="project" value="TreeGrafter"/>
</dbReference>
<proteinExistence type="predicted"/>
<dbReference type="GO" id="GO:0009067">
    <property type="term" value="P:aspartate family amino acid biosynthetic process"/>
    <property type="evidence" value="ECO:0007669"/>
    <property type="project" value="InterPro"/>
</dbReference>
<feature type="chain" id="PRO_5013311788" evidence="2">
    <location>
        <begin position="16"/>
        <end position="147"/>
    </location>
</feature>